<reference evidence="2 3" key="1">
    <citation type="submission" date="2016-04" db="EMBL/GenBank/DDBJ databases">
        <title>A degradative enzymes factory behind the ericoid mycorrhizal symbiosis.</title>
        <authorList>
            <consortium name="DOE Joint Genome Institute"/>
            <person name="Martino E."/>
            <person name="Morin E."/>
            <person name="Grelet G."/>
            <person name="Kuo A."/>
            <person name="Kohler A."/>
            <person name="Daghino S."/>
            <person name="Barry K."/>
            <person name="Choi C."/>
            <person name="Cichocki N."/>
            <person name="Clum A."/>
            <person name="Copeland A."/>
            <person name="Hainaut M."/>
            <person name="Haridas S."/>
            <person name="Labutti K."/>
            <person name="Lindquist E."/>
            <person name="Lipzen A."/>
            <person name="Khouja H.-R."/>
            <person name="Murat C."/>
            <person name="Ohm R."/>
            <person name="Olson A."/>
            <person name="Spatafora J."/>
            <person name="Veneault-Fourrey C."/>
            <person name="Henrissat B."/>
            <person name="Grigoriev I."/>
            <person name="Martin F."/>
            <person name="Perotto S."/>
        </authorList>
    </citation>
    <scope>NUCLEOTIDE SEQUENCE [LARGE SCALE GENOMIC DNA]</scope>
    <source>
        <strain evidence="2 3">F</strain>
    </source>
</reference>
<keyword evidence="1" id="KW-0732">Signal</keyword>
<dbReference type="OrthoDB" id="5417677at2759"/>
<sequence>MKSVLALSLLLASSVMGHTIPRAVPYNELQPSQRALVDATNLICGQYPTRTWVIIGTLKVDCPTVAKRSVSSDFEKREDTPFNVDAGWSVEYKGNLL</sequence>
<keyword evidence="3" id="KW-1185">Reference proteome</keyword>
<name>A0A2J6SE63_HYAVF</name>
<dbReference type="AlphaFoldDB" id="A0A2J6SE63"/>
<evidence type="ECO:0000313" key="3">
    <source>
        <dbReference type="Proteomes" id="UP000235786"/>
    </source>
</evidence>
<gene>
    <name evidence="2" type="ORF">L207DRAFT_627673</name>
</gene>
<dbReference type="Proteomes" id="UP000235786">
    <property type="component" value="Unassembled WGS sequence"/>
</dbReference>
<evidence type="ECO:0000256" key="1">
    <source>
        <dbReference type="SAM" id="SignalP"/>
    </source>
</evidence>
<feature type="signal peptide" evidence="1">
    <location>
        <begin position="1"/>
        <end position="17"/>
    </location>
</feature>
<accession>A0A2J6SE63</accession>
<proteinExistence type="predicted"/>
<feature type="chain" id="PRO_5014417982" evidence="1">
    <location>
        <begin position="18"/>
        <end position="97"/>
    </location>
</feature>
<organism evidence="2 3">
    <name type="scientific">Hyaloscypha variabilis (strain UAMH 11265 / GT02V1 / F)</name>
    <name type="common">Meliniomyces variabilis</name>
    <dbReference type="NCBI Taxonomy" id="1149755"/>
    <lineage>
        <taxon>Eukaryota</taxon>
        <taxon>Fungi</taxon>
        <taxon>Dikarya</taxon>
        <taxon>Ascomycota</taxon>
        <taxon>Pezizomycotina</taxon>
        <taxon>Leotiomycetes</taxon>
        <taxon>Helotiales</taxon>
        <taxon>Hyaloscyphaceae</taxon>
        <taxon>Hyaloscypha</taxon>
        <taxon>Hyaloscypha variabilis</taxon>
    </lineage>
</organism>
<evidence type="ECO:0000313" key="2">
    <source>
        <dbReference type="EMBL" id="PMD49049.1"/>
    </source>
</evidence>
<dbReference type="EMBL" id="KZ613937">
    <property type="protein sequence ID" value="PMD49049.1"/>
    <property type="molecule type" value="Genomic_DNA"/>
</dbReference>
<protein>
    <submittedName>
        <fullName evidence="2">Uncharacterized protein</fullName>
    </submittedName>
</protein>